<evidence type="ECO:0000259" key="1">
    <source>
        <dbReference type="Pfam" id="PF13503"/>
    </source>
</evidence>
<feature type="domain" description="DUF4123" evidence="1">
    <location>
        <begin position="99"/>
        <end position="192"/>
    </location>
</feature>
<dbReference type="AlphaFoldDB" id="A0A2T3Y1V9"/>
<dbReference type="InterPro" id="IPR025391">
    <property type="entry name" value="DUF4123"/>
</dbReference>
<dbReference type="Proteomes" id="UP000240638">
    <property type="component" value="Unassembled WGS sequence"/>
</dbReference>
<comment type="caution">
    <text evidence="2">The sequence shown here is derived from an EMBL/GenBank/DDBJ whole genome shotgun (WGS) entry which is preliminary data.</text>
</comment>
<organism evidence="2 3">
    <name type="scientific">Trinickia symbiotica</name>
    <dbReference type="NCBI Taxonomy" id="863227"/>
    <lineage>
        <taxon>Bacteria</taxon>
        <taxon>Pseudomonadati</taxon>
        <taxon>Pseudomonadota</taxon>
        <taxon>Betaproteobacteria</taxon>
        <taxon>Burkholderiales</taxon>
        <taxon>Burkholderiaceae</taxon>
        <taxon>Trinickia</taxon>
    </lineage>
</organism>
<evidence type="ECO:0000313" key="3">
    <source>
        <dbReference type="Proteomes" id="UP000240638"/>
    </source>
</evidence>
<dbReference type="EMBL" id="PYUC01000001">
    <property type="protein sequence ID" value="PTB22743.1"/>
    <property type="molecule type" value="Genomic_DNA"/>
</dbReference>
<evidence type="ECO:0000313" key="2">
    <source>
        <dbReference type="EMBL" id="PTB22743.1"/>
    </source>
</evidence>
<accession>A0A2T3Y1V9</accession>
<sequence>MEAGLSVERQRLERCTGVKAVDASDDQRRADAESVQIEAATIALRRHFERQHRDMHCLLVVDSGMRALPPAKNGKPTFEDLPRAVIEVDHPAFPAEHQPYLLTLDLSQPQDCMLLFDSVRVAYHDRRPDDVAQGLGQRIGGWLASSLPADEVAAHWSKYVLQQDGRERTCALRFYDARALSLLWPVLTLMQQETLLGPVKAWYALDACAELRTYKGLYPPSRAELLLKPGQWNAIHRHGLINRALALHMAATGRQPTPDEVKAAVASAERAEHFGLTDKDDMIAFIGHALAWHPYFDSHPRVIEALREVSTDCFYTAAVSTIRPEEIEEIRSGSWLAGQKNGTSRSWA</sequence>
<proteinExistence type="predicted"/>
<gene>
    <name evidence="2" type="ORF">C9I57_03045</name>
</gene>
<protein>
    <recommendedName>
        <fullName evidence="1">DUF4123 domain-containing protein</fullName>
    </recommendedName>
</protein>
<dbReference type="Pfam" id="PF13503">
    <property type="entry name" value="DUF4123"/>
    <property type="match status" value="1"/>
</dbReference>
<reference evidence="2 3" key="1">
    <citation type="submission" date="2018-03" db="EMBL/GenBank/DDBJ databases">
        <title>Whole genome analyses suggest that Burkholderia sensu lato contains two further novel genera in the rhizoxinica-symbiotica group Mycetohabitans gen. nov., and Trinickia gen. nov.: implications for the evolution of diazotrophy and nodulation in the Burkholderiaceae.</title>
        <authorList>
            <person name="Estrada De Los Santos P."/>
            <person name="Palmer M."/>
            <person name="Chavez-Ramirez B."/>
            <person name="Steenkamp E.T."/>
            <person name="Hirsch A.M."/>
            <person name="Manyaka P."/>
            <person name="Maluk M."/>
            <person name="Lafos M."/>
            <person name="Crook M."/>
            <person name="Gross E."/>
            <person name="Simon M.F."/>
            <person name="Bueno Dos Reis Junior F."/>
            <person name="Poole P.S."/>
            <person name="Venter S.N."/>
            <person name="James E.K."/>
        </authorList>
    </citation>
    <scope>NUCLEOTIDE SEQUENCE [LARGE SCALE GENOMIC DNA]</scope>
    <source>
        <strain evidence="2 3">JPY-366</strain>
    </source>
</reference>
<name>A0A2T3Y1V9_9BURK</name>